<dbReference type="GO" id="GO:0032874">
    <property type="term" value="P:positive regulation of stress-activated MAPK cascade"/>
    <property type="evidence" value="ECO:0007669"/>
    <property type="project" value="TreeGrafter"/>
</dbReference>
<gene>
    <name evidence="5" type="ORF">V1264_020836</name>
</gene>
<dbReference type="Gene3D" id="2.120.10.80">
    <property type="entry name" value="Kelch-type beta propeller"/>
    <property type="match status" value="2"/>
</dbReference>
<dbReference type="EMBL" id="JBAMIC010000010">
    <property type="protein sequence ID" value="KAK7102646.1"/>
    <property type="molecule type" value="Genomic_DNA"/>
</dbReference>
<dbReference type="InterPro" id="IPR006652">
    <property type="entry name" value="Kelch_1"/>
</dbReference>
<evidence type="ECO:0000313" key="6">
    <source>
        <dbReference type="Proteomes" id="UP001374579"/>
    </source>
</evidence>
<evidence type="ECO:0000256" key="4">
    <source>
        <dbReference type="ARBA" id="ARBA00041041"/>
    </source>
</evidence>
<dbReference type="Pfam" id="PF24681">
    <property type="entry name" value="Kelch_KLHDC2_KLHL20_DRC7"/>
    <property type="match status" value="1"/>
</dbReference>
<dbReference type="InterPro" id="IPR052125">
    <property type="entry name" value="KLHDC10"/>
</dbReference>
<name>A0AAN9GBW7_9CAEN</name>
<dbReference type="Proteomes" id="UP001374579">
    <property type="component" value="Unassembled WGS sequence"/>
</dbReference>
<dbReference type="PANTHER" id="PTHR46428:SF1">
    <property type="entry name" value="KELCH DOMAIN-CONTAINING PROTEIN 10"/>
    <property type="match status" value="1"/>
</dbReference>
<evidence type="ECO:0000313" key="5">
    <source>
        <dbReference type="EMBL" id="KAK7102646.1"/>
    </source>
</evidence>
<dbReference type="PANTHER" id="PTHR46428">
    <property type="entry name" value="KELCH DOMAIN-CONTAINING PROTEIN 10"/>
    <property type="match status" value="1"/>
</dbReference>
<evidence type="ECO:0000256" key="3">
    <source>
        <dbReference type="ARBA" id="ARBA00038487"/>
    </source>
</evidence>
<keyword evidence="2" id="KW-0677">Repeat</keyword>
<evidence type="ECO:0000256" key="1">
    <source>
        <dbReference type="ARBA" id="ARBA00022441"/>
    </source>
</evidence>
<accession>A0AAN9GBW7</accession>
<comment type="caution">
    <text evidence="5">The sequence shown here is derived from an EMBL/GenBank/DDBJ whole genome shotgun (WGS) entry which is preliminary data.</text>
</comment>
<dbReference type="InterPro" id="IPR015915">
    <property type="entry name" value="Kelch-typ_b-propeller"/>
</dbReference>
<organism evidence="5 6">
    <name type="scientific">Littorina saxatilis</name>
    <dbReference type="NCBI Taxonomy" id="31220"/>
    <lineage>
        <taxon>Eukaryota</taxon>
        <taxon>Metazoa</taxon>
        <taxon>Spiralia</taxon>
        <taxon>Lophotrochozoa</taxon>
        <taxon>Mollusca</taxon>
        <taxon>Gastropoda</taxon>
        <taxon>Caenogastropoda</taxon>
        <taxon>Littorinimorpha</taxon>
        <taxon>Littorinoidea</taxon>
        <taxon>Littorinidae</taxon>
        <taxon>Littorina</taxon>
    </lineage>
</organism>
<protein>
    <recommendedName>
        <fullName evidence="4">Kelch domain-containing protein 10</fullName>
    </recommendedName>
</protein>
<sequence length="398" mass="45063">MSLRLELVPPAVDTASPHPRSGHKVVVDQGNLYALGGYNPDVVDSDLEDPREIEKRIFVQMWRFNFFSRRWKELNMTGDFPRCLASHTATLHGHTLLTFGGSGIPFGIVSSCDVHKCHVDPNSDTVKWTRLEVTGDVPESKYGHCQLLLGKHFYLVGGTTGFIYNTDVHRLDLETGTWQCIFDSPRGEDNVNEDEQDIHNPIGRYRHEVAFHNNKILMIGGGQASRAFSLEKIPCFNLELSQWEQLQTSPAVFDREQKVPVTGIPPARRCHSCVKFKNNVFVYGGRNVEEVLGDLWRLHLDTLQWTCIVFAHASPLKCFFHAADVTESGCMYILGGVTNDNEEVRTNAVHRVWLVVPVLQELAWSVISQRLHHDRSSDLPCRLLHAGVPREFTQRLTS</sequence>
<dbReference type="AlphaFoldDB" id="A0AAN9GBW7"/>
<proteinExistence type="inferred from homology"/>
<evidence type="ECO:0000256" key="2">
    <source>
        <dbReference type="ARBA" id="ARBA00022737"/>
    </source>
</evidence>
<reference evidence="5 6" key="1">
    <citation type="submission" date="2024-02" db="EMBL/GenBank/DDBJ databases">
        <title>Chromosome-scale genome assembly of the rough periwinkle Littorina saxatilis.</title>
        <authorList>
            <person name="De Jode A."/>
            <person name="Faria R."/>
            <person name="Formenti G."/>
            <person name="Sims Y."/>
            <person name="Smith T.P."/>
            <person name="Tracey A."/>
            <person name="Wood J.M.D."/>
            <person name="Zagrodzka Z.B."/>
            <person name="Johannesson K."/>
            <person name="Butlin R.K."/>
            <person name="Leder E.H."/>
        </authorList>
    </citation>
    <scope>NUCLEOTIDE SEQUENCE [LARGE SCALE GENOMIC DNA]</scope>
    <source>
        <strain evidence="5">Snail1</strain>
        <tissue evidence="5">Muscle</tissue>
    </source>
</reference>
<dbReference type="Pfam" id="PF01344">
    <property type="entry name" value="Kelch_1"/>
    <property type="match status" value="1"/>
</dbReference>
<keyword evidence="1" id="KW-0880">Kelch repeat</keyword>
<keyword evidence="6" id="KW-1185">Reference proteome</keyword>
<dbReference type="SUPFAM" id="SSF117281">
    <property type="entry name" value="Kelch motif"/>
    <property type="match status" value="2"/>
</dbReference>
<comment type="similarity">
    <text evidence="3">Belongs to the KLHDC10 family.</text>
</comment>